<dbReference type="Gene3D" id="2.30.110.20">
    <property type="entry name" value="Hcp1-like"/>
    <property type="match status" value="1"/>
</dbReference>
<dbReference type="Proteomes" id="UP000078486">
    <property type="component" value="Unassembled WGS sequence"/>
</dbReference>
<evidence type="ECO:0000313" key="2">
    <source>
        <dbReference type="Proteomes" id="UP000078486"/>
    </source>
</evidence>
<dbReference type="OrthoDB" id="5066999at2"/>
<dbReference type="Pfam" id="PF05638">
    <property type="entry name" value="T6SS_HCP"/>
    <property type="match status" value="1"/>
</dbReference>
<comment type="caution">
    <text evidence="1">The sequence shown here is derived from an EMBL/GenBank/DDBJ whole genome shotgun (WGS) entry which is preliminary data.</text>
</comment>
<accession>A0A178ILB2</accession>
<reference evidence="1 2" key="1">
    <citation type="submission" date="2016-01" db="EMBL/GenBank/DDBJ databases">
        <title>High potential of lignocellulose degradation of a new Verrucomicrobia species.</title>
        <authorList>
            <person name="Wang Y."/>
            <person name="Shi Y."/>
            <person name="Qiu Z."/>
            <person name="Liu S."/>
            <person name="Yang H."/>
        </authorList>
    </citation>
    <scope>NUCLEOTIDE SEQUENCE [LARGE SCALE GENOMIC DNA]</scope>
    <source>
        <strain evidence="1 2">TSB47</strain>
    </source>
</reference>
<organism evidence="1 2">
    <name type="scientific">Termitidicoccus mucosus</name>
    <dbReference type="NCBI Taxonomy" id="1184151"/>
    <lineage>
        <taxon>Bacteria</taxon>
        <taxon>Pseudomonadati</taxon>
        <taxon>Verrucomicrobiota</taxon>
        <taxon>Opitutia</taxon>
        <taxon>Opitutales</taxon>
        <taxon>Opitutaceae</taxon>
        <taxon>Termitidicoccus</taxon>
    </lineage>
</organism>
<dbReference type="AlphaFoldDB" id="A0A178ILB2"/>
<name>A0A178ILB2_9BACT</name>
<evidence type="ECO:0000313" key="1">
    <source>
        <dbReference type="EMBL" id="OAM90620.1"/>
    </source>
</evidence>
<keyword evidence="2" id="KW-1185">Reference proteome</keyword>
<dbReference type="InterPro" id="IPR036624">
    <property type="entry name" value="Hcp1-lik_sf"/>
</dbReference>
<protein>
    <submittedName>
        <fullName evidence="1">Uncharacterized protein</fullName>
    </submittedName>
</protein>
<dbReference type="STRING" id="1184151.AW736_07455"/>
<dbReference type="EMBL" id="LRRQ01000054">
    <property type="protein sequence ID" value="OAM90620.1"/>
    <property type="molecule type" value="Genomic_DNA"/>
</dbReference>
<proteinExistence type="predicted"/>
<sequence length="171" mass="19343">MPLVDAYMNYTGGIKGGYKGSHHQGWSEVYEFSYNLGGGSPSLSITKPADRASNMLYYRYLQCRFKDAVGQSGVNDRTIEEINLELCRMGDSNNGGKGNGFAFIKYRFKGCRILHYEISRGDSDEDAPEEKLSIGFKKMFMIHHRPNDPSMFGWNFRENKKETPPGDMTAP</sequence>
<dbReference type="RefSeq" id="WP_068769550.1">
    <property type="nucleotide sequence ID" value="NZ_CP109796.1"/>
</dbReference>
<gene>
    <name evidence="1" type="ORF">AW736_07455</name>
</gene>
<dbReference type="SUPFAM" id="SSF141452">
    <property type="entry name" value="Hcp1-like"/>
    <property type="match status" value="1"/>
</dbReference>
<dbReference type="InterPro" id="IPR008514">
    <property type="entry name" value="T6SS_Hcp"/>
</dbReference>